<comment type="caution">
    <text evidence="1">The sequence shown here is derived from an EMBL/GenBank/DDBJ whole genome shotgun (WGS) entry which is preliminary data.</text>
</comment>
<dbReference type="EMBL" id="BLXT01001094">
    <property type="protein sequence ID" value="GFN83106.1"/>
    <property type="molecule type" value="Genomic_DNA"/>
</dbReference>
<evidence type="ECO:0000313" key="1">
    <source>
        <dbReference type="EMBL" id="GFN83106.1"/>
    </source>
</evidence>
<evidence type="ECO:0000313" key="2">
    <source>
        <dbReference type="Proteomes" id="UP000735302"/>
    </source>
</evidence>
<proteinExistence type="predicted"/>
<keyword evidence="2" id="KW-1185">Reference proteome</keyword>
<organism evidence="1 2">
    <name type="scientific">Plakobranchus ocellatus</name>
    <dbReference type="NCBI Taxonomy" id="259542"/>
    <lineage>
        <taxon>Eukaryota</taxon>
        <taxon>Metazoa</taxon>
        <taxon>Spiralia</taxon>
        <taxon>Lophotrochozoa</taxon>
        <taxon>Mollusca</taxon>
        <taxon>Gastropoda</taxon>
        <taxon>Heterobranchia</taxon>
        <taxon>Euthyneura</taxon>
        <taxon>Panpulmonata</taxon>
        <taxon>Sacoglossa</taxon>
        <taxon>Placobranchoidea</taxon>
        <taxon>Plakobranchidae</taxon>
        <taxon>Plakobranchus</taxon>
    </lineage>
</organism>
<dbReference type="Proteomes" id="UP000735302">
    <property type="component" value="Unassembled WGS sequence"/>
</dbReference>
<dbReference type="AlphaFoldDB" id="A0AAV3YLU2"/>
<name>A0AAV3YLU2_9GAST</name>
<sequence>MTAEYRLNSFVLDRVCIVRFCSFHHCGHNQTLCLCVSWKNHFLDKKKMWQLLALLPCLLLVEDVCGDCRNLTECMSFAEDAVLTKITDVQHFKKTVC</sequence>
<gene>
    <name evidence="1" type="ORF">PoB_000961200</name>
</gene>
<protein>
    <submittedName>
        <fullName evidence="1">Uncharacterized protein</fullName>
    </submittedName>
</protein>
<accession>A0AAV3YLU2</accession>
<reference evidence="1 2" key="1">
    <citation type="journal article" date="2021" name="Elife">
        <title>Chloroplast acquisition without the gene transfer in kleptoplastic sea slugs, Plakobranchus ocellatus.</title>
        <authorList>
            <person name="Maeda T."/>
            <person name="Takahashi S."/>
            <person name="Yoshida T."/>
            <person name="Shimamura S."/>
            <person name="Takaki Y."/>
            <person name="Nagai Y."/>
            <person name="Toyoda A."/>
            <person name="Suzuki Y."/>
            <person name="Arimoto A."/>
            <person name="Ishii H."/>
            <person name="Satoh N."/>
            <person name="Nishiyama T."/>
            <person name="Hasebe M."/>
            <person name="Maruyama T."/>
            <person name="Minagawa J."/>
            <person name="Obokata J."/>
            <person name="Shigenobu S."/>
        </authorList>
    </citation>
    <scope>NUCLEOTIDE SEQUENCE [LARGE SCALE GENOMIC DNA]</scope>
</reference>